<keyword evidence="1" id="KW-0812">Transmembrane</keyword>
<dbReference type="RefSeq" id="WP_218282400.1">
    <property type="nucleotide sequence ID" value="NZ_CP078093.1"/>
</dbReference>
<feature type="transmembrane region" description="Helical" evidence="1">
    <location>
        <begin position="7"/>
        <end position="29"/>
    </location>
</feature>
<dbReference type="Pfam" id="PF04367">
    <property type="entry name" value="DUF502"/>
    <property type="match status" value="1"/>
</dbReference>
<dbReference type="InterPro" id="IPR007462">
    <property type="entry name" value="COV1-like"/>
</dbReference>
<keyword evidence="1" id="KW-0472">Membrane</keyword>
<keyword evidence="3" id="KW-1185">Reference proteome</keyword>
<dbReference type="EMBL" id="CP078093">
    <property type="protein sequence ID" value="QXM05702.1"/>
    <property type="molecule type" value="Genomic_DNA"/>
</dbReference>
<sequence>MKTIRKIFLTGLFVFIPIGVTISVIIWIFNVVDSIFRVPLERIIGFRIIGIGFILTILIIFGTGVFATNYLGKEFIDLIERTLSKIPIVKTVYLSIKQLIDTIFMKQRYAFKNTVLVEYPSKGIFTIGFVTADAPLEVSEKVGENMKSIFIPTTPNPTSGMFVMISQKNITPLNISVEAALKLVISGGILLPEKTNEMKG</sequence>
<feature type="transmembrane region" description="Helical" evidence="1">
    <location>
        <begin position="49"/>
        <end position="71"/>
    </location>
</feature>
<evidence type="ECO:0000256" key="1">
    <source>
        <dbReference type="SAM" id="Phobius"/>
    </source>
</evidence>
<evidence type="ECO:0000313" key="2">
    <source>
        <dbReference type="EMBL" id="QXM05702.1"/>
    </source>
</evidence>
<accession>A0ABX8RB81</accession>
<organism evidence="2 3">
    <name type="scientific">Crassaminicella indica</name>
    <dbReference type="NCBI Taxonomy" id="2855394"/>
    <lineage>
        <taxon>Bacteria</taxon>
        <taxon>Bacillati</taxon>
        <taxon>Bacillota</taxon>
        <taxon>Clostridia</taxon>
        <taxon>Eubacteriales</taxon>
        <taxon>Clostridiaceae</taxon>
        <taxon>Crassaminicella</taxon>
    </lineage>
</organism>
<keyword evidence="1" id="KW-1133">Transmembrane helix</keyword>
<protein>
    <submittedName>
        <fullName evidence="2">DUF502 domain-containing protein</fullName>
    </submittedName>
</protein>
<gene>
    <name evidence="2" type="ORF">KVH43_10045</name>
</gene>
<evidence type="ECO:0000313" key="3">
    <source>
        <dbReference type="Proteomes" id="UP000886818"/>
    </source>
</evidence>
<proteinExistence type="predicted"/>
<dbReference type="PANTHER" id="PTHR31876">
    <property type="entry name" value="COV-LIKE PROTEIN 1"/>
    <property type="match status" value="1"/>
</dbReference>
<name>A0ABX8RB81_9CLOT</name>
<reference evidence="2" key="1">
    <citation type="submission" date="2021-07" db="EMBL/GenBank/DDBJ databases">
        <title>Complete genome sequence of Crassaminicella sp. 143-21, isolated from a deep-sea hydrothermal vent.</title>
        <authorList>
            <person name="Li X."/>
        </authorList>
    </citation>
    <scope>NUCLEOTIDE SEQUENCE</scope>
    <source>
        <strain evidence="2">143-21</strain>
    </source>
</reference>
<dbReference type="PANTHER" id="PTHR31876:SF26">
    <property type="entry name" value="PROTEIN LIKE COV 2"/>
    <property type="match status" value="1"/>
</dbReference>
<dbReference type="Proteomes" id="UP000886818">
    <property type="component" value="Chromosome"/>
</dbReference>